<dbReference type="AlphaFoldDB" id="A0A4R7UEK5"/>
<accession>A0A4R7UEK5</accession>
<dbReference type="Proteomes" id="UP000295757">
    <property type="component" value="Unassembled WGS sequence"/>
</dbReference>
<comment type="caution">
    <text evidence="2">The sequence shown here is derived from an EMBL/GenBank/DDBJ whole genome shotgun (WGS) entry which is preliminary data.</text>
</comment>
<feature type="signal peptide" evidence="1">
    <location>
        <begin position="1"/>
        <end position="24"/>
    </location>
</feature>
<evidence type="ECO:0000256" key="1">
    <source>
        <dbReference type="SAM" id="SignalP"/>
    </source>
</evidence>
<evidence type="ECO:0000313" key="2">
    <source>
        <dbReference type="EMBL" id="TDV24075.1"/>
    </source>
</evidence>
<keyword evidence="3" id="KW-1185">Reference proteome</keyword>
<dbReference type="EMBL" id="SOCN01000001">
    <property type="protein sequence ID" value="TDV24075.1"/>
    <property type="molecule type" value="Genomic_DNA"/>
</dbReference>
<name>A0A4R7UEK5_9BACT</name>
<organism evidence="2 3">
    <name type="scientific">Mycoplasmopsis mustelae</name>
    <dbReference type="NCBI Taxonomy" id="171289"/>
    <lineage>
        <taxon>Bacteria</taxon>
        <taxon>Bacillati</taxon>
        <taxon>Mycoplasmatota</taxon>
        <taxon>Mycoplasmoidales</taxon>
        <taxon>Metamycoplasmataceae</taxon>
        <taxon>Mycoplasmopsis</taxon>
    </lineage>
</organism>
<feature type="chain" id="PRO_5020704641" evidence="1">
    <location>
        <begin position="25"/>
        <end position="76"/>
    </location>
</feature>
<keyword evidence="1" id="KW-0732">Signal</keyword>
<proteinExistence type="predicted"/>
<sequence>MKIRKIWKIMSGIALVSTVPFALSAIFTDKYRNTKKYDNLWDKLGITERSDKKIKIGIIDGGLVDYRMLKFNGKTI</sequence>
<reference evidence="2 3" key="1">
    <citation type="submission" date="2019-03" db="EMBL/GenBank/DDBJ databases">
        <title>Genomic Encyclopedia of Archaeal and Bacterial Type Strains, Phase II (KMG-II): from individual species to whole genera.</title>
        <authorList>
            <person name="Goeker M."/>
        </authorList>
    </citation>
    <scope>NUCLEOTIDE SEQUENCE [LARGE SCALE GENOMIC DNA]</scope>
    <source>
        <strain evidence="2 3">ATCC 35214</strain>
    </source>
</reference>
<evidence type="ECO:0000313" key="3">
    <source>
        <dbReference type="Proteomes" id="UP000295757"/>
    </source>
</evidence>
<gene>
    <name evidence="2" type="ORF">BCF59_0019</name>
</gene>
<protein>
    <submittedName>
        <fullName evidence="2">Uncharacterized protein</fullName>
    </submittedName>
</protein>